<dbReference type="GeneID" id="79993292"/>
<proteinExistence type="predicted"/>
<gene>
    <name evidence="1" type="primary">24</name>
    <name evidence="1" type="ORF">SEA_NIGHTMARE_24</name>
</gene>
<evidence type="ECO:0008006" key="3">
    <source>
        <dbReference type="Google" id="ProtNLM"/>
    </source>
</evidence>
<sequence>MAQTPTDPTKAQVWITKGIDDLDFEFYFPQGPKGDPGGLVNPAMISTGYDWNNLIVSGSYYAAGAEMAGMPNSPPSMAIGTNVIVQARNASVVTQWAYTVSNAHSQMQFMRSLVSGTWGPWKVFRNTNIDNSVGRTLSIWDETGNRSQLIYGDTGERDVRTELGNGTFAALKLRRVNHVVELTAVGWVATGTNASMLLSAIPLGFRNNSTRGASAVQNTTLLAANVPANTGNPLIYGATVGATVNFTAMWQTIDPWPATLPGTAIAGTTPNL</sequence>
<evidence type="ECO:0000313" key="1">
    <source>
        <dbReference type="EMBL" id="ASM62300.1"/>
    </source>
</evidence>
<protein>
    <recommendedName>
        <fullName evidence="3">Minor tail protein</fullName>
    </recommendedName>
</protein>
<dbReference type="RefSeq" id="YP_010749947.1">
    <property type="nucleotide sequence ID" value="NC_073328.1"/>
</dbReference>
<dbReference type="KEGG" id="vg:79993292"/>
<name>A0A221J6H7_9CAUD</name>
<evidence type="ECO:0000313" key="2">
    <source>
        <dbReference type="Proteomes" id="UP000222317"/>
    </source>
</evidence>
<accession>A0A221J6H7</accession>
<reference evidence="1 2" key="1">
    <citation type="submission" date="2017-05" db="EMBL/GenBank/DDBJ databases">
        <authorList>
            <person name="Sperratore M."/>
            <person name="Moy E.A."/>
            <person name="Dunbar D."/>
            <person name="Schmidt R."/>
            <person name="Baltzegar D.A."/>
            <person name="Young E.C."/>
            <person name="Sides K.F."/>
            <person name="Macialek J."/>
            <person name="Stoner T.H."/>
            <person name="Garlena R.A."/>
            <person name="Russell D.A."/>
            <person name="Pope W.H."/>
            <person name="Jacobs-Sera D."/>
            <person name="Hatfull G.F."/>
        </authorList>
    </citation>
    <scope>NUCLEOTIDE SEQUENCE [LARGE SCALE GENOMIC DNA]</scope>
</reference>
<dbReference type="EMBL" id="MF140423">
    <property type="protein sequence ID" value="ASM62300.1"/>
    <property type="molecule type" value="Genomic_DNA"/>
</dbReference>
<dbReference type="Proteomes" id="UP000222317">
    <property type="component" value="Segment"/>
</dbReference>
<dbReference type="CDD" id="cd19958">
    <property type="entry name" value="pyocin_knob"/>
    <property type="match status" value="1"/>
</dbReference>
<organism evidence="1 2">
    <name type="scientific">Arthrobacter phage Nightmare</name>
    <dbReference type="NCBI Taxonomy" id="2015864"/>
    <lineage>
        <taxon>Viruses</taxon>
        <taxon>Duplodnaviria</taxon>
        <taxon>Heunggongvirae</taxon>
        <taxon>Uroviricota</taxon>
        <taxon>Caudoviricetes</taxon>
        <taxon>Gordonvirus</taxon>
        <taxon>Gordonvirus nightmare</taxon>
    </lineage>
</organism>
<keyword evidence="2" id="KW-1185">Reference proteome</keyword>